<proteinExistence type="predicted"/>
<organism evidence="1 2">
    <name type="scientific">Microvenator marinus</name>
    <dbReference type="NCBI Taxonomy" id="2600177"/>
    <lineage>
        <taxon>Bacteria</taxon>
        <taxon>Deltaproteobacteria</taxon>
        <taxon>Bradymonadales</taxon>
        <taxon>Microvenatoraceae</taxon>
        <taxon>Microvenator</taxon>
    </lineage>
</organism>
<dbReference type="InterPro" id="IPR035069">
    <property type="entry name" value="TTHA1013/TTHA0281-like"/>
</dbReference>
<reference evidence="1 2" key="1">
    <citation type="submission" date="2019-08" db="EMBL/GenBank/DDBJ databases">
        <authorList>
            <person name="Liang Q."/>
        </authorList>
    </citation>
    <scope>NUCLEOTIDE SEQUENCE [LARGE SCALE GENOMIC DNA]</scope>
    <source>
        <strain evidence="1 2">V1718</strain>
    </source>
</reference>
<dbReference type="InterPro" id="IPR013321">
    <property type="entry name" value="Arc_rbn_hlx_hlx"/>
</dbReference>
<dbReference type="SUPFAM" id="SSF47598">
    <property type="entry name" value="Ribbon-helix-helix"/>
    <property type="match status" value="1"/>
</dbReference>
<dbReference type="OrthoDB" id="5297106at2"/>
<dbReference type="EMBL" id="CP042467">
    <property type="protein sequence ID" value="QED29315.1"/>
    <property type="molecule type" value="Genomic_DNA"/>
</dbReference>
<accession>A0A5B8XUT2</accession>
<dbReference type="KEGG" id="bbae:FRD01_19170"/>
<dbReference type="InterPro" id="IPR010985">
    <property type="entry name" value="Ribbon_hlx_hlx"/>
</dbReference>
<dbReference type="Gene3D" id="1.10.1220.10">
    <property type="entry name" value="Met repressor-like"/>
    <property type="match status" value="1"/>
</dbReference>
<dbReference type="Pfam" id="PF05534">
    <property type="entry name" value="HicB"/>
    <property type="match status" value="1"/>
</dbReference>
<dbReference type="SUPFAM" id="SSF143100">
    <property type="entry name" value="TTHA1013/TTHA0281-like"/>
    <property type="match status" value="1"/>
</dbReference>
<name>A0A5B8XUT2_9DELT</name>
<gene>
    <name evidence="1" type="ORF">FRD01_19170</name>
</gene>
<dbReference type="AlphaFoldDB" id="A0A5B8XUT2"/>
<dbReference type="InterPro" id="IPR008651">
    <property type="entry name" value="Uncharacterised_HicB"/>
</dbReference>
<evidence type="ECO:0000313" key="2">
    <source>
        <dbReference type="Proteomes" id="UP000321595"/>
    </source>
</evidence>
<dbReference type="GO" id="GO:0006355">
    <property type="term" value="P:regulation of DNA-templated transcription"/>
    <property type="evidence" value="ECO:0007669"/>
    <property type="project" value="InterPro"/>
</dbReference>
<evidence type="ECO:0000313" key="1">
    <source>
        <dbReference type="EMBL" id="QED29315.1"/>
    </source>
</evidence>
<sequence length="139" mass="15816">MQSLIRLNKLSRRSKGCLEEMKMNFEELASRYSYNVSWSPEDEVYIGRVVEWQSLAAHADSPEQALAEILNVVAIAIEDCEEDGDEYPMPINQRGFSGRFNVRLPQHLHRDLVLFAERNNVSLNQAVTELLSGAVAKHL</sequence>
<protein>
    <submittedName>
        <fullName evidence="1">Toxin-antitoxin system HicB family antitoxin</fullName>
    </submittedName>
</protein>
<keyword evidence="2" id="KW-1185">Reference proteome</keyword>
<dbReference type="Proteomes" id="UP000321595">
    <property type="component" value="Chromosome"/>
</dbReference>
<dbReference type="Gene3D" id="3.30.160.250">
    <property type="match status" value="1"/>
</dbReference>